<dbReference type="EMBL" id="ABWK02000020">
    <property type="protein sequence ID" value="EEX68037.1"/>
    <property type="molecule type" value="Genomic_DNA"/>
</dbReference>
<evidence type="ECO:0000313" key="3">
    <source>
        <dbReference type="Proteomes" id="UP000003671"/>
    </source>
</evidence>
<feature type="signal peptide" evidence="1">
    <location>
        <begin position="1"/>
        <end position="27"/>
    </location>
</feature>
<dbReference type="STRING" id="500635.MITSMUL_05037"/>
<protein>
    <recommendedName>
        <fullName evidence="4">Tat pathway signal sequence domain protein</fullName>
    </recommendedName>
</protein>
<proteinExistence type="predicted"/>
<gene>
    <name evidence="2" type="ORF">MITSMUL_05037</name>
</gene>
<dbReference type="AlphaFoldDB" id="C9KP82"/>
<evidence type="ECO:0000313" key="2">
    <source>
        <dbReference type="EMBL" id="EEX68037.1"/>
    </source>
</evidence>
<keyword evidence="1" id="KW-0732">Signal</keyword>
<name>C9KP82_9FIRM</name>
<accession>C9KP82</accession>
<evidence type="ECO:0008006" key="4">
    <source>
        <dbReference type="Google" id="ProtNLM"/>
    </source>
</evidence>
<dbReference type="GeneID" id="93481997"/>
<comment type="caution">
    <text evidence="2">The sequence shown here is derived from an EMBL/GenBank/DDBJ whole genome shotgun (WGS) entry which is preliminary data.</text>
</comment>
<reference evidence="2" key="1">
    <citation type="submission" date="2009-09" db="EMBL/GenBank/DDBJ databases">
        <authorList>
            <person name="Weinstock G."/>
            <person name="Sodergren E."/>
            <person name="Clifton S."/>
            <person name="Fulton L."/>
            <person name="Fulton B."/>
            <person name="Courtney L."/>
            <person name="Fronick C."/>
            <person name="Harrison M."/>
            <person name="Strong C."/>
            <person name="Farmer C."/>
            <person name="Delahaunty K."/>
            <person name="Markovic C."/>
            <person name="Hall O."/>
            <person name="Minx P."/>
            <person name="Tomlinson C."/>
            <person name="Mitreva M."/>
            <person name="Nelson J."/>
            <person name="Hou S."/>
            <person name="Wollam A."/>
            <person name="Pepin K.H."/>
            <person name="Johnson M."/>
            <person name="Bhonagiri V."/>
            <person name="Nash W.E."/>
            <person name="Warren W."/>
            <person name="Chinwalla A."/>
            <person name="Mardis E.R."/>
            <person name="Wilson R.K."/>
        </authorList>
    </citation>
    <scope>NUCLEOTIDE SEQUENCE [LARGE SCALE GENOMIC DNA]</scope>
    <source>
        <strain evidence="2">DSM 20544</strain>
    </source>
</reference>
<organism evidence="2 3">
    <name type="scientific">Mitsuokella multacida DSM 20544</name>
    <dbReference type="NCBI Taxonomy" id="500635"/>
    <lineage>
        <taxon>Bacteria</taxon>
        <taxon>Bacillati</taxon>
        <taxon>Bacillota</taxon>
        <taxon>Negativicutes</taxon>
        <taxon>Selenomonadales</taxon>
        <taxon>Selenomonadaceae</taxon>
        <taxon>Mitsuokella</taxon>
    </lineage>
</organism>
<evidence type="ECO:0000256" key="1">
    <source>
        <dbReference type="SAM" id="SignalP"/>
    </source>
</evidence>
<dbReference type="HOGENOM" id="CLU_2771323_0_0_9"/>
<dbReference type="Proteomes" id="UP000003671">
    <property type="component" value="Unassembled WGS sequence"/>
</dbReference>
<keyword evidence="3" id="KW-1185">Reference proteome</keyword>
<sequence length="69" mass="7404">MKLKQRRFLAALTAMVTGGLMTMSLHAMLVEAAAVQDSIKDAPQQATGIAFITRFTRSGARPRTNSVPA</sequence>
<feature type="chain" id="PRO_5039393996" description="Tat pathway signal sequence domain protein" evidence="1">
    <location>
        <begin position="28"/>
        <end position="69"/>
    </location>
</feature>
<dbReference type="RefSeq" id="WP_005842054.1">
    <property type="nucleotide sequence ID" value="NZ_GG697142.2"/>
</dbReference>